<evidence type="ECO:0000313" key="3">
    <source>
        <dbReference type="Proteomes" id="UP000215335"/>
    </source>
</evidence>
<accession>A0A232EJD1</accession>
<dbReference type="Proteomes" id="UP000215335">
    <property type="component" value="Unassembled WGS sequence"/>
</dbReference>
<proteinExistence type="predicted"/>
<feature type="non-terminal residue" evidence="2">
    <location>
        <position position="199"/>
    </location>
</feature>
<dbReference type="Pfam" id="PF16087">
    <property type="entry name" value="DUF4817"/>
    <property type="match status" value="1"/>
</dbReference>
<dbReference type="InterPro" id="IPR036397">
    <property type="entry name" value="RNaseH_sf"/>
</dbReference>
<dbReference type="GO" id="GO:0003676">
    <property type="term" value="F:nucleic acid binding"/>
    <property type="evidence" value="ECO:0007669"/>
    <property type="project" value="InterPro"/>
</dbReference>
<name>A0A232EJD1_9HYME</name>
<evidence type="ECO:0000313" key="2">
    <source>
        <dbReference type="EMBL" id="OXU18455.1"/>
    </source>
</evidence>
<sequence length="199" mass="24278">MFPLRCLFNESPLASHDGVLYKRECHNNYNAAARLYSERFPDRRHPTNVTIHSLTVRDRRGRLAHQRRRRKYNEDDVRVVTILAVIDLDPHVSSRQVEREVGIPRRTFLRILNRLRYHAYHITLVQELRISHMQMRIVFCRWALQTIENDPKFFYYVLFSDEAKFYSDGQLNRHNCHYWSNENPHWHRTVDHQHRWSLM</sequence>
<evidence type="ECO:0000259" key="1">
    <source>
        <dbReference type="Pfam" id="PF16087"/>
    </source>
</evidence>
<reference evidence="2 3" key="1">
    <citation type="journal article" date="2017" name="Curr. Biol.">
        <title>The Evolution of Venom by Co-option of Single-Copy Genes.</title>
        <authorList>
            <person name="Martinson E.O."/>
            <person name="Mrinalini"/>
            <person name="Kelkar Y.D."/>
            <person name="Chang C.H."/>
            <person name="Werren J.H."/>
        </authorList>
    </citation>
    <scope>NUCLEOTIDE SEQUENCE [LARGE SCALE GENOMIC DNA]</scope>
    <source>
        <strain evidence="2 3">Alberta</strain>
        <tissue evidence="2">Whole body</tissue>
    </source>
</reference>
<dbReference type="EMBL" id="NNAY01004041">
    <property type="protein sequence ID" value="OXU18455.1"/>
    <property type="molecule type" value="Genomic_DNA"/>
</dbReference>
<dbReference type="Gene3D" id="3.30.420.10">
    <property type="entry name" value="Ribonuclease H-like superfamily/Ribonuclease H"/>
    <property type="match status" value="1"/>
</dbReference>
<feature type="domain" description="DUF4817" evidence="1">
    <location>
        <begin position="24"/>
        <end position="54"/>
    </location>
</feature>
<dbReference type="AlphaFoldDB" id="A0A232EJD1"/>
<comment type="caution">
    <text evidence="2">The sequence shown here is derived from an EMBL/GenBank/DDBJ whole genome shotgun (WGS) entry which is preliminary data.</text>
</comment>
<dbReference type="STRING" id="543379.A0A232EJD1"/>
<organism evidence="2 3">
    <name type="scientific">Trichomalopsis sarcophagae</name>
    <dbReference type="NCBI Taxonomy" id="543379"/>
    <lineage>
        <taxon>Eukaryota</taxon>
        <taxon>Metazoa</taxon>
        <taxon>Ecdysozoa</taxon>
        <taxon>Arthropoda</taxon>
        <taxon>Hexapoda</taxon>
        <taxon>Insecta</taxon>
        <taxon>Pterygota</taxon>
        <taxon>Neoptera</taxon>
        <taxon>Endopterygota</taxon>
        <taxon>Hymenoptera</taxon>
        <taxon>Apocrita</taxon>
        <taxon>Proctotrupomorpha</taxon>
        <taxon>Chalcidoidea</taxon>
        <taxon>Pteromalidae</taxon>
        <taxon>Pteromalinae</taxon>
        <taxon>Trichomalopsis</taxon>
    </lineage>
</organism>
<keyword evidence="3" id="KW-1185">Reference proteome</keyword>
<protein>
    <recommendedName>
        <fullName evidence="1">DUF4817 domain-containing protein</fullName>
    </recommendedName>
</protein>
<gene>
    <name evidence="2" type="ORF">TSAR_006227</name>
</gene>
<dbReference type="InterPro" id="IPR032135">
    <property type="entry name" value="DUF4817"/>
</dbReference>
<dbReference type="PANTHER" id="PTHR47326:SF1">
    <property type="entry name" value="HTH PSQ-TYPE DOMAIN-CONTAINING PROTEIN"/>
    <property type="match status" value="1"/>
</dbReference>
<dbReference type="PANTHER" id="PTHR47326">
    <property type="entry name" value="TRANSPOSABLE ELEMENT TC3 TRANSPOSASE-LIKE PROTEIN"/>
    <property type="match status" value="1"/>
</dbReference>